<keyword evidence="1" id="KW-0472">Membrane</keyword>
<evidence type="ECO:0000256" key="1">
    <source>
        <dbReference type="SAM" id="Phobius"/>
    </source>
</evidence>
<reference evidence="3" key="1">
    <citation type="submission" date="2016-11" db="UniProtKB">
        <authorList>
            <consortium name="WormBaseParasite"/>
        </authorList>
    </citation>
    <scope>IDENTIFICATION</scope>
</reference>
<name>A0A1I7W607_HETBA</name>
<evidence type="ECO:0000313" key="3">
    <source>
        <dbReference type="WBParaSite" id="Hba_00041"/>
    </source>
</evidence>
<organism evidence="2 3">
    <name type="scientific">Heterorhabditis bacteriophora</name>
    <name type="common">Entomopathogenic nematode worm</name>
    <dbReference type="NCBI Taxonomy" id="37862"/>
    <lineage>
        <taxon>Eukaryota</taxon>
        <taxon>Metazoa</taxon>
        <taxon>Ecdysozoa</taxon>
        <taxon>Nematoda</taxon>
        <taxon>Chromadorea</taxon>
        <taxon>Rhabditida</taxon>
        <taxon>Rhabditina</taxon>
        <taxon>Rhabditomorpha</taxon>
        <taxon>Strongyloidea</taxon>
        <taxon>Heterorhabditidae</taxon>
        <taxon>Heterorhabditis</taxon>
    </lineage>
</organism>
<evidence type="ECO:0000313" key="2">
    <source>
        <dbReference type="Proteomes" id="UP000095283"/>
    </source>
</evidence>
<accession>A0A1I7W607</accession>
<dbReference type="AlphaFoldDB" id="A0A1I7W607"/>
<keyword evidence="1" id="KW-0812">Transmembrane</keyword>
<proteinExistence type="predicted"/>
<feature type="transmembrane region" description="Helical" evidence="1">
    <location>
        <begin position="47"/>
        <end position="67"/>
    </location>
</feature>
<protein>
    <submittedName>
        <fullName evidence="3">Uncharacterized protein</fullName>
    </submittedName>
</protein>
<dbReference type="Proteomes" id="UP000095283">
    <property type="component" value="Unplaced"/>
</dbReference>
<keyword evidence="1" id="KW-1133">Transmembrane helix</keyword>
<keyword evidence="2" id="KW-1185">Reference proteome</keyword>
<sequence length="103" mass="12030">MPSINNNYIIYVLNKRGIIGINVCAKQAYIYDSGGLSTLNQHNHHQIIELLLIHLFYLCIKLHFYLLKSLKYLKILVFVETYQHWTLTALEAITHFKVGISRI</sequence>
<dbReference type="WBParaSite" id="Hba_00041">
    <property type="protein sequence ID" value="Hba_00041"/>
    <property type="gene ID" value="Hba_00041"/>
</dbReference>